<dbReference type="FunFam" id="3.40.50.1000:FF:000015">
    <property type="entry name" value="CTD small phosphatase-like protein 2"/>
    <property type="match status" value="1"/>
</dbReference>
<evidence type="ECO:0000256" key="4">
    <source>
        <dbReference type="ARBA" id="ARBA00038355"/>
    </source>
</evidence>
<dbReference type="PANTHER" id="PTHR12210">
    <property type="entry name" value="DULLARD PROTEIN PHOSPHATASE"/>
    <property type="match status" value="1"/>
</dbReference>
<dbReference type="InterPro" id="IPR023214">
    <property type="entry name" value="HAD_sf"/>
</dbReference>
<evidence type="ECO:0000256" key="1">
    <source>
        <dbReference type="ARBA" id="ARBA00022801"/>
    </source>
</evidence>
<comment type="similarity">
    <text evidence="4">Belongs to the CTDSPL2 family.</text>
</comment>
<dbReference type="Proteomes" id="UP000007797">
    <property type="component" value="Unassembled WGS sequence"/>
</dbReference>
<comment type="function">
    <text evidence="3">Probable phosphatase.</text>
</comment>
<dbReference type="InterPro" id="IPR011948">
    <property type="entry name" value="Dullard_phosphatase"/>
</dbReference>
<dbReference type="GeneID" id="14875691"/>
<dbReference type="AlphaFoldDB" id="F4PKX1"/>
<dbReference type="CDD" id="cd07521">
    <property type="entry name" value="HAD_FCP1-like"/>
    <property type="match status" value="1"/>
</dbReference>
<dbReference type="RefSeq" id="XP_004361044.1">
    <property type="nucleotide sequence ID" value="XM_004360987.1"/>
</dbReference>
<dbReference type="InterPro" id="IPR004274">
    <property type="entry name" value="FCP1_dom"/>
</dbReference>
<evidence type="ECO:0000259" key="6">
    <source>
        <dbReference type="PROSITE" id="PS50969"/>
    </source>
</evidence>
<keyword evidence="8" id="KW-1185">Reference proteome</keyword>
<feature type="region of interest" description="Disordered" evidence="5">
    <location>
        <begin position="310"/>
        <end position="330"/>
    </location>
</feature>
<evidence type="ECO:0000256" key="5">
    <source>
        <dbReference type="SAM" id="MobiDB-lite"/>
    </source>
</evidence>
<accession>F4PKX1</accession>
<evidence type="ECO:0000313" key="7">
    <source>
        <dbReference type="EMBL" id="EGG23193.1"/>
    </source>
</evidence>
<protein>
    <submittedName>
        <fullName evidence="7">CTD small phosphatase-like protein 2</fullName>
    </submittedName>
</protein>
<dbReference type="PROSITE" id="PS50969">
    <property type="entry name" value="FCP1"/>
    <property type="match status" value="1"/>
</dbReference>
<feature type="domain" description="FCP1 homology" evidence="6">
    <location>
        <begin position="510"/>
        <end position="668"/>
    </location>
</feature>
<feature type="compositionally biased region" description="Low complexity" evidence="5">
    <location>
        <begin position="343"/>
        <end position="354"/>
    </location>
</feature>
<evidence type="ECO:0000313" key="8">
    <source>
        <dbReference type="Proteomes" id="UP000007797"/>
    </source>
</evidence>
<dbReference type="Gene3D" id="3.40.50.1000">
    <property type="entry name" value="HAD superfamily/HAD-like"/>
    <property type="match status" value="1"/>
</dbReference>
<proteinExistence type="inferred from homology"/>
<keyword evidence="1" id="KW-0378">Hydrolase</keyword>
<dbReference type="Pfam" id="PF03031">
    <property type="entry name" value="NIF"/>
    <property type="match status" value="1"/>
</dbReference>
<evidence type="ECO:0000256" key="2">
    <source>
        <dbReference type="ARBA" id="ARBA00022912"/>
    </source>
</evidence>
<dbReference type="EMBL" id="GL883008">
    <property type="protein sequence ID" value="EGG23193.1"/>
    <property type="molecule type" value="Genomic_DNA"/>
</dbReference>
<dbReference type="OrthoDB" id="28569at2759"/>
<dbReference type="SMART" id="SM00577">
    <property type="entry name" value="CPDc"/>
    <property type="match status" value="1"/>
</dbReference>
<dbReference type="InterPro" id="IPR050365">
    <property type="entry name" value="TIM50"/>
</dbReference>
<dbReference type="InterPro" id="IPR036412">
    <property type="entry name" value="HAD-like_sf"/>
</dbReference>
<sequence length="692" mass="77556">MSSGVKTREIHELNNHHPFSVEVSDFFKTTSSSSSSASASAPNDSIPFSLYSNNNNNNGINTNDMNDTNNNNNIIIDDVNNNNNGIVLNSNNKHLINHHQHDHNGDQVENGTTTKLIINNNNNDNDDDLNNSGGSGSNMIVTNNNINNSCSNNITPCSASTLLTSLTASLHPPFPVAPDSPNMDQPKKRYKQNESNSPILFSALLNNLHNLDDQQHQQQQQTANNIQMASPLKLSSNQTSPFSSQSIFLSCLDAPLHMKPKIDQNELEVYCGDITTKDEIILPFLENEDEHLRGSNNDIDFTNNIGNTGHFMNGSSSSSSSVPSPSSLSSSPIIDIQCGLNKSHSSTSSMSTVSPIDNNNNNVDERMLKLSVDFSINCNNNNNIVNSCYQMNNHVNIVANNNNNNNNNCNQQQQQQQQQQQIQIQNHNLIYSQVQPNVMTTTSSCVPFLHNISQPDQDVRTSIERNVPEDDVDEEEEEEEEVFNPWVFMKHLSSIPCPPQRSFILPPKTLDTPKISLVLDLDETLVHCSTDPIEDPDLTFLVTFNAIEYKVYAKKRPFFEEFLVKASELFEVIIFTASQEVYANKLLNMIDPNNHVKYRLFRDSCVYVEGNYLKDLSILGRDLSQVVIVDNSPQSFGFQVNNGIPIESWFEDENDKELISLITFLESLIRVDDVRPLIRDKFGVQKLIDEAF</sequence>
<organism evidence="7 8">
    <name type="scientific">Cavenderia fasciculata</name>
    <name type="common">Slime mold</name>
    <name type="synonym">Dictyostelium fasciculatum</name>
    <dbReference type="NCBI Taxonomy" id="261658"/>
    <lineage>
        <taxon>Eukaryota</taxon>
        <taxon>Amoebozoa</taxon>
        <taxon>Evosea</taxon>
        <taxon>Eumycetozoa</taxon>
        <taxon>Dictyostelia</taxon>
        <taxon>Acytosteliales</taxon>
        <taxon>Cavenderiaceae</taxon>
        <taxon>Cavenderia</taxon>
    </lineage>
</organism>
<reference evidence="8" key="1">
    <citation type="journal article" date="2011" name="Genome Res.">
        <title>Phylogeny-wide analysis of social amoeba genomes highlights ancient origins for complex intercellular communication.</title>
        <authorList>
            <person name="Heidel A.J."/>
            <person name="Lawal H.M."/>
            <person name="Felder M."/>
            <person name="Schilde C."/>
            <person name="Helps N.R."/>
            <person name="Tunggal B."/>
            <person name="Rivero F."/>
            <person name="John U."/>
            <person name="Schleicher M."/>
            <person name="Eichinger L."/>
            <person name="Platzer M."/>
            <person name="Noegel A.A."/>
            <person name="Schaap P."/>
            <person name="Gloeckner G."/>
        </authorList>
    </citation>
    <scope>NUCLEOTIDE SEQUENCE [LARGE SCALE GENOMIC DNA]</scope>
    <source>
        <strain evidence="8">SH3</strain>
    </source>
</reference>
<keyword evidence="2" id="KW-0904">Protein phosphatase</keyword>
<dbReference type="SUPFAM" id="SSF56784">
    <property type="entry name" value="HAD-like"/>
    <property type="match status" value="1"/>
</dbReference>
<dbReference type="GO" id="GO:0004721">
    <property type="term" value="F:phosphoprotein phosphatase activity"/>
    <property type="evidence" value="ECO:0007669"/>
    <property type="project" value="UniProtKB-KW"/>
</dbReference>
<dbReference type="STRING" id="1054147.F4PKX1"/>
<dbReference type="KEGG" id="dfa:DFA_05325"/>
<dbReference type="NCBIfam" id="TIGR02251">
    <property type="entry name" value="HIF-SF_euk"/>
    <property type="match status" value="1"/>
</dbReference>
<evidence type="ECO:0000256" key="3">
    <source>
        <dbReference type="ARBA" id="ARBA00037324"/>
    </source>
</evidence>
<feature type="region of interest" description="Disordered" evidence="5">
    <location>
        <begin position="341"/>
        <end position="360"/>
    </location>
</feature>
<dbReference type="GO" id="GO:0005634">
    <property type="term" value="C:nucleus"/>
    <property type="evidence" value="ECO:0007669"/>
    <property type="project" value="UniProtKB-ARBA"/>
</dbReference>
<feature type="compositionally biased region" description="Low complexity" evidence="5">
    <location>
        <begin position="315"/>
        <end position="330"/>
    </location>
</feature>
<gene>
    <name evidence="7" type="primary">ctdspl2</name>
    <name evidence="7" type="ORF">DFA_05325</name>
</gene>
<name>F4PKX1_CACFS</name>